<dbReference type="AlphaFoldDB" id="A0A6J4MT13"/>
<feature type="non-terminal residue" evidence="2">
    <location>
        <position position="1"/>
    </location>
</feature>
<name>A0A6J4MT13_9ACTN</name>
<feature type="compositionally biased region" description="Basic residues" evidence="1">
    <location>
        <begin position="605"/>
        <end position="644"/>
    </location>
</feature>
<feature type="compositionally biased region" description="Basic and acidic residues" evidence="1">
    <location>
        <begin position="10"/>
        <end position="21"/>
    </location>
</feature>
<feature type="compositionally biased region" description="Basic and acidic residues" evidence="1">
    <location>
        <begin position="276"/>
        <end position="285"/>
    </location>
</feature>
<feature type="compositionally biased region" description="Basic and acidic residues" evidence="1">
    <location>
        <begin position="301"/>
        <end position="331"/>
    </location>
</feature>
<gene>
    <name evidence="2" type="ORF">AVDCRST_MAG47-814</name>
</gene>
<feature type="region of interest" description="Disordered" evidence="1">
    <location>
        <begin position="271"/>
        <end position="800"/>
    </location>
</feature>
<feature type="compositionally biased region" description="Basic and acidic residues" evidence="1">
    <location>
        <begin position="663"/>
        <end position="675"/>
    </location>
</feature>
<evidence type="ECO:0000256" key="1">
    <source>
        <dbReference type="SAM" id="MobiDB-lite"/>
    </source>
</evidence>
<feature type="compositionally biased region" description="Basic residues" evidence="1">
    <location>
        <begin position="332"/>
        <end position="349"/>
    </location>
</feature>
<proteinExistence type="predicted"/>
<organism evidence="2">
    <name type="scientific">uncultured Nocardioidaceae bacterium</name>
    <dbReference type="NCBI Taxonomy" id="253824"/>
    <lineage>
        <taxon>Bacteria</taxon>
        <taxon>Bacillati</taxon>
        <taxon>Actinomycetota</taxon>
        <taxon>Actinomycetes</taxon>
        <taxon>Propionibacteriales</taxon>
        <taxon>Nocardioidaceae</taxon>
        <taxon>environmental samples</taxon>
    </lineage>
</organism>
<evidence type="ECO:0000313" key="2">
    <source>
        <dbReference type="EMBL" id="CAA9367967.1"/>
    </source>
</evidence>
<feature type="compositionally biased region" description="Basic and acidic residues" evidence="1">
    <location>
        <begin position="558"/>
        <end position="581"/>
    </location>
</feature>
<feature type="compositionally biased region" description="Basic residues" evidence="1">
    <location>
        <begin position="679"/>
        <end position="693"/>
    </location>
</feature>
<protein>
    <submittedName>
        <fullName evidence="2">PKD domain-containing protein</fullName>
    </submittedName>
</protein>
<feature type="compositionally biased region" description="Basic and acidic residues" evidence="1">
    <location>
        <begin position="144"/>
        <end position="162"/>
    </location>
</feature>
<feature type="compositionally biased region" description="Low complexity" evidence="1">
    <location>
        <begin position="80"/>
        <end position="103"/>
    </location>
</feature>
<feature type="compositionally biased region" description="Basic residues" evidence="1">
    <location>
        <begin position="651"/>
        <end position="662"/>
    </location>
</feature>
<feature type="compositionally biased region" description="Basic residues" evidence="1">
    <location>
        <begin position="432"/>
        <end position="557"/>
    </location>
</feature>
<accession>A0A6J4MT13</accession>
<sequence length="800" mass="93137">DARSAQGNDAARDRGGDDAGRGTRGGRRGACRREHPVAVRLTDAVRHRRGPARGVPPACCPGPGGPGAARRRPPGGGGAQRPVRPRAAAAAARGRHGLGAQHRPGVLRRSGTDGHRSRGARRGAPPLRRDVLVAQQTRLDEDDLPRLRRAPRERFPVEHRLTDAAAGPDASGVLPRQRSDHVHRDRAGRHPGRLATRQRGLRAVRRRCHHRRPRALRSRAGLRRRSDVRHARAHLAERHGRQRAVRWRLWRRRVHRHLQVRRRRVPARLGVPAEARLGHQVDRRGHQPRGRPQPRSPAPQHLERDLLQRARRLGADHGRVVRATDQRVEPRRVRRRDPRPGRPRGHHPARAVDPSRRPRRHVRGCHHRRLDRPYGDRRRDHRCRPGLVRFPAGLLGPGDGLGAPGTDLTEPRRPAPSALRRRDAPRDEQPGVRRRQPRPGRRARRRRTGHRHRRDHVVRRGGRRRGGRSPHRRVLRLRQPRPLHDHLHRLRRSGARGGRLRAGHPVGRRSSRHRRPDRHPHREHHRRGVGRLRPHRRHRHLRHRLHPCRRHPRLRLRRDHEDHPDHDHRRLHGGDERDRAGHAQQPRLRDSAGGGHEVDADDHRRRCSRRRRLQGRHRDRQRGRRHRRPGRHPHRQHHAEHHRGLRADRWHGHRGHLRHAGGRHADLHCGTDAADRLAVPRRRRPPRARRDRHRRVELPRCGHRAGPGQQLDAHDHRRRRARHRRLRPVPAGRRRGRRHGAGDRRTLRQHAPAGLGRLRPHRRHRECGERLPGQLRHVDLRPGRDRADRRAGCRGRHSAR</sequence>
<feature type="compositionally biased region" description="Basic residues" evidence="1">
    <location>
        <begin position="716"/>
        <end position="739"/>
    </location>
</feature>
<feature type="compositionally biased region" description="Basic residues" evidence="1">
    <location>
        <begin position="357"/>
        <end position="370"/>
    </location>
</feature>
<feature type="non-terminal residue" evidence="2">
    <location>
        <position position="800"/>
    </location>
</feature>
<dbReference type="EMBL" id="CADCUK010000061">
    <property type="protein sequence ID" value="CAA9367967.1"/>
    <property type="molecule type" value="Genomic_DNA"/>
</dbReference>
<reference evidence="2" key="1">
    <citation type="submission" date="2020-02" db="EMBL/GenBank/DDBJ databases">
        <authorList>
            <person name="Meier V. D."/>
        </authorList>
    </citation>
    <scope>NUCLEOTIDE SEQUENCE</scope>
    <source>
        <strain evidence="2">AVDCRST_MAG47</strain>
    </source>
</reference>
<feature type="compositionally biased region" description="Basic and acidic residues" evidence="1">
    <location>
        <begin position="776"/>
        <end position="791"/>
    </location>
</feature>
<feature type="compositionally biased region" description="Basic and acidic residues" evidence="1">
    <location>
        <begin position="420"/>
        <end position="431"/>
    </location>
</feature>
<feature type="region of interest" description="Disordered" evidence="1">
    <location>
        <begin position="1"/>
        <end position="207"/>
    </location>
</feature>